<gene>
    <name evidence="9" type="ORF">SAMN05216323_100258</name>
</gene>
<evidence type="ECO:0000256" key="7">
    <source>
        <dbReference type="SAM" id="Phobius"/>
    </source>
</evidence>
<dbReference type="InterPro" id="IPR019734">
    <property type="entry name" value="TPR_rpt"/>
</dbReference>
<comment type="catalytic activity">
    <reaction evidence="1">
        <text>ATP + protein L-histidine = ADP + protein N-phospho-L-histidine.</text>
        <dbReference type="EC" id="2.7.13.3"/>
    </reaction>
</comment>
<evidence type="ECO:0000313" key="9">
    <source>
        <dbReference type="EMBL" id="SDB83120.1"/>
    </source>
</evidence>
<keyword evidence="4" id="KW-0808">Transferase</keyword>
<name>A0A1G6GM84_9BACT</name>
<dbReference type="PANTHER" id="PTHR43047:SF72">
    <property type="entry name" value="OSMOSENSING HISTIDINE PROTEIN KINASE SLN1"/>
    <property type="match status" value="1"/>
</dbReference>
<evidence type="ECO:0000256" key="3">
    <source>
        <dbReference type="ARBA" id="ARBA00022553"/>
    </source>
</evidence>
<evidence type="ECO:0000256" key="6">
    <source>
        <dbReference type="SAM" id="Coils"/>
    </source>
</evidence>
<dbReference type="PROSITE" id="PS50109">
    <property type="entry name" value="HIS_KIN"/>
    <property type="match status" value="1"/>
</dbReference>
<dbReference type="Gene3D" id="1.10.287.130">
    <property type="match status" value="1"/>
</dbReference>
<dbReference type="Proteomes" id="UP000199452">
    <property type="component" value="Unassembled WGS sequence"/>
</dbReference>
<dbReference type="Gene3D" id="1.25.40.10">
    <property type="entry name" value="Tetratricopeptide repeat domain"/>
    <property type="match status" value="1"/>
</dbReference>
<protein>
    <recommendedName>
        <fullName evidence="2">histidine kinase</fullName>
        <ecNumber evidence="2">2.7.13.3</ecNumber>
    </recommendedName>
</protein>
<dbReference type="InterPro" id="IPR004358">
    <property type="entry name" value="Sig_transdc_His_kin-like_C"/>
</dbReference>
<dbReference type="SUPFAM" id="SSF55874">
    <property type="entry name" value="ATPase domain of HSP90 chaperone/DNA topoisomerase II/histidine kinase"/>
    <property type="match status" value="1"/>
</dbReference>
<dbReference type="EC" id="2.7.13.3" evidence="2"/>
<keyword evidence="3" id="KW-0597">Phosphoprotein</keyword>
<dbReference type="SMART" id="SM00387">
    <property type="entry name" value="HATPase_c"/>
    <property type="match status" value="1"/>
</dbReference>
<dbReference type="InterPro" id="IPR003594">
    <property type="entry name" value="HATPase_dom"/>
</dbReference>
<dbReference type="AlphaFoldDB" id="A0A1G6GM84"/>
<keyword evidence="7" id="KW-0472">Membrane</keyword>
<dbReference type="RefSeq" id="WP_092434395.1">
    <property type="nucleotide sequence ID" value="NZ_FMYP01000002.1"/>
</dbReference>
<evidence type="ECO:0000256" key="1">
    <source>
        <dbReference type="ARBA" id="ARBA00000085"/>
    </source>
</evidence>
<dbReference type="SUPFAM" id="SSF48452">
    <property type="entry name" value="TPR-like"/>
    <property type="match status" value="1"/>
</dbReference>
<keyword evidence="6" id="KW-0175">Coiled coil</keyword>
<dbReference type="OrthoDB" id="9781208at2"/>
<keyword evidence="10" id="KW-1185">Reference proteome</keyword>
<dbReference type="Pfam" id="PF02518">
    <property type="entry name" value="HATPase_c"/>
    <property type="match status" value="1"/>
</dbReference>
<evidence type="ECO:0000256" key="4">
    <source>
        <dbReference type="ARBA" id="ARBA00022679"/>
    </source>
</evidence>
<reference evidence="9 10" key="1">
    <citation type="submission" date="2016-09" db="EMBL/GenBank/DDBJ databases">
        <authorList>
            <person name="Capua I."/>
            <person name="De Benedictis P."/>
            <person name="Joannis T."/>
            <person name="Lombin L.H."/>
            <person name="Cattoli G."/>
        </authorList>
    </citation>
    <scope>NUCLEOTIDE SEQUENCE [LARGE SCALE GENOMIC DNA]</scope>
    <source>
        <strain evidence="9 10">A7P-90m</strain>
    </source>
</reference>
<accession>A0A1G6GM84</accession>
<sequence>MRVQIIFIFVFFILADSVWAQVGAMPEDKRKAAVELVSKAEAFKNSGDLNQAVMLYNQAANTYLNYGLQQQAIDLFELALKYNQQRGNTTGVIVLLNQLGMLAYDQNRPADAAVYFSKGIDLARNTTRKAEVVGMMVSLANVHLDLNKNNEALNSISEATTIASSLYDLRLLRSCYSVYSKVYDKLDNRKKSTEYFELYSAITKKIQKDEVGQKEQEATKKVVLANLQVQQVVAEKKLTEKELLANQKSLEKAQEISKEMQLQIELLNKDRLLKESIIAQQLLMRRVYLAIIFASLLFTALIYYFYREKKKANKLLKQRNEEILLQKGEIEQQAKELVVINDQKTKLFSIIAHDLRSPLSSLITLMNVANAGIISDEDFKHAINDLSVNVTHTASLLENLLNWARCQMQRINVKMVVFELFEIVDDKVALVIEPAKNKGITVVNEVNANVEVYADTDMISLVVRNLVSNAVKFCRSGDRISISTSPLFDEIIVAVKDTGVGIAPEDIDKIFGDQIYTTRGTSNEMGTGLGLVLSKEFVELNGGRIWVESELDKGTTFFFTLKAKPENADGKSNAESIVGQEPSLS</sequence>
<dbReference type="CDD" id="cd00082">
    <property type="entry name" value="HisKA"/>
    <property type="match status" value="1"/>
</dbReference>
<dbReference type="PRINTS" id="PR00344">
    <property type="entry name" value="BCTRLSENSOR"/>
</dbReference>
<dbReference type="GO" id="GO:0005886">
    <property type="term" value="C:plasma membrane"/>
    <property type="evidence" value="ECO:0007669"/>
    <property type="project" value="TreeGrafter"/>
</dbReference>
<dbReference type="SMART" id="SM00028">
    <property type="entry name" value="TPR"/>
    <property type="match status" value="3"/>
</dbReference>
<dbReference type="InterPro" id="IPR036890">
    <property type="entry name" value="HATPase_C_sf"/>
</dbReference>
<dbReference type="SMART" id="SM00388">
    <property type="entry name" value="HisKA"/>
    <property type="match status" value="1"/>
</dbReference>
<feature type="coiled-coil region" evidence="6">
    <location>
        <begin position="306"/>
        <end position="333"/>
    </location>
</feature>
<dbReference type="InterPro" id="IPR036097">
    <property type="entry name" value="HisK_dim/P_sf"/>
</dbReference>
<evidence type="ECO:0000256" key="5">
    <source>
        <dbReference type="ARBA" id="ARBA00022777"/>
    </source>
</evidence>
<evidence type="ECO:0000313" key="10">
    <source>
        <dbReference type="Proteomes" id="UP000199452"/>
    </source>
</evidence>
<dbReference type="GO" id="GO:0009927">
    <property type="term" value="F:histidine phosphotransfer kinase activity"/>
    <property type="evidence" value="ECO:0007669"/>
    <property type="project" value="TreeGrafter"/>
</dbReference>
<proteinExistence type="predicted"/>
<dbReference type="InterPro" id="IPR011990">
    <property type="entry name" value="TPR-like_helical_dom_sf"/>
</dbReference>
<dbReference type="EMBL" id="FMYP01000002">
    <property type="protein sequence ID" value="SDB83120.1"/>
    <property type="molecule type" value="Genomic_DNA"/>
</dbReference>
<organism evidence="9 10">
    <name type="scientific">Williamwhitmania taraxaci</name>
    <dbReference type="NCBI Taxonomy" id="1640674"/>
    <lineage>
        <taxon>Bacteria</taxon>
        <taxon>Pseudomonadati</taxon>
        <taxon>Bacteroidota</taxon>
        <taxon>Bacteroidia</taxon>
        <taxon>Bacteroidales</taxon>
        <taxon>Williamwhitmaniaceae</taxon>
        <taxon>Williamwhitmania</taxon>
    </lineage>
</organism>
<dbReference type="SUPFAM" id="SSF47384">
    <property type="entry name" value="Homodimeric domain of signal transducing histidine kinase"/>
    <property type="match status" value="1"/>
</dbReference>
<dbReference type="InterPro" id="IPR003661">
    <property type="entry name" value="HisK_dim/P_dom"/>
</dbReference>
<dbReference type="PANTHER" id="PTHR43047">
    <property type="entry name" value="TWO-COMPONENT HISTIDINE PROTEIN KINASE"/>
    <property type="match status" value="1"/>
</dbReference>
<dbReference type="GO" id="GO:0000155">
    <property type="term" value="F:phosphorelay sensor kinase activity"/>
    <property type="evidence" value="ECO:0007669"/>
    <property type="project" value="InterPro"/>
</dbReference>
<dbReference type="STRING" id="1640674.SAMN05216323_100258"/>
<keyword evidence="5 9" id="KW-0418">Kinase</keyword>
<dbReference type="Gene3D" id="3.30.565.10">
    <property type="entry name" value="Histidine kinase-like ATPase, C-terminal domain"/>
    <property type="match status" value="1"/>
</dbReference>
<feature type="domain" description="Histidine kinase" evidence="8">
    <location>
        <begin position="350"/>
        <end position="565"/>
    </location>
</feature>
<keyword evidence="7" id="KW-0812">Transmembrane</keyword>
<evidence type="ECO:0000259" key="8">
    <source>
        <dbReference type="PROSITE" id="PS50109"/>
    </source>
</evidence>
<dbReference type="InterPro" id="IPR005467">
    <property type="entry name" value="His_kinase_dom"/>
</dbReference>
<feature type="transmembrane region" description="Helical" evidence="7">
    <location>
        <begin position="287"/>
        <end position="306"/>
    </location>
</feature>
<keyword evidence="7" id="KW-1133">Transmembrane helix</keyword>
<evidence type="ECO:0000256" key="2">
    <source>
        <dbReference type="ARBA" id="ARBA00012438"/>
    </source>
</evidence>